<feature type="transmembrane region" description="Helical" evidence="1">
    <location>
        <begin position="14"/>
        <end position="34"/>
    </location>
</feature>
<dbReference type="Pfam" id="PF11735">
    <property type="entry name" value="CAP59_mtransfer"/>
    <property type="match status" value="1"/>
</dbReference>
<name>A0AAN6EUE2_EXODE</name>
<dbReference type="InterPro" id="IPR021047">
    <property type="entry name" value="Mannosyltransferase_CMT1"/>
</dbReference>
<dbReference type="EMBL" id="JAJGCB010000012">
    <property type="protein sequence ID" value="KAJ8989997.1"/>
    <property type="molecule type" value="Genomic_DNA"/>
</dbReference>
<proteinExistence type="predicted"/>
<evidence type="ECO:0000313" key="2">
    <source>
        <dbReference type="EMBL" id="KAJ8989997.1"/>
    </source>
</evidence>
<evidence type="ECO:0000313" key="3">
    <source>
        <dbReference type="Proteomes" id="UP001161757"/>
    </source>
</evidence>
<keyword evidence="1" id="KW-0812">Transmembrane</keyword>
<organism evidence="2 3">
    <name type="scientific">Exophiala dermatitidis</name>
    <name type="common">Black yeast-like fungus</name>
    <name type="synonym">Wangiella dermatitidis</name>
    <dbReference type="NCBI Taxonomy" id="5970"/>
    <lineage>
        <taxon>Eukaryota</taxon>
        <taxon>Fungi</taxon>
        <taxon>Dikarya</taxon>
        <taxon>Ascomycota</taxon>
        <taxon>Pezizomycotina</taxon>
        <taxon>Eurotiomycetes</taxon>
        <taxon>Chaetothyriomycetidae</taxon>
        <taxon>Chaetothyriales</taxon>
        <taxon>Herpotrichiellaceae</taxon>
        <taxon>Exophiala</taxon>
    </lineage>
</organism>
<dbReference type="Proteomes" id="UP001161757">
    <property type="component" value="Unassembled WGS sequence"/>
</dbReference>
<dbReference type="AlphaFoldDB" id="A0AAN6EUE2"/>
<dbReference type="PANTHER" id="PTHR34144:SF7">
    <property type="entry name" value="EXPORT PROTEIN (CAP59), PUTATIVE (AFU_ORTHOLOGUE AFUA_7G05020)-RELATED"/>
    <property type="match status" value="1"/>
</dbReference>
<gene>
    <name evidence="2" type="ORF">HRR80_006132</name>
</gene>
<comment type="caution">
    <text evidence="2">The sequence shown here is derived from an EMBL/GenBank/DDBJ whole genome shotgun (WGS) entry which is preliminary data.</text>
</comment>
<sequence>MFLRTYRRSPQRRLLRALLFILGVLFLLDLLTILKHYREFSRNLLTHTYTELSTLPSPLQNQKIFICAQFWTNAKVIHERWGQALLDLVEVLGKDNVHVSIYESGSLDNTKEILGYLDKALDDHKIPRTVVLDPTTHADEIAAGPLDEQGNPRPGWIQTPTAGAGKELRRIPYLARLRNKAMQPLIDMHSKGHNFDKILFLNDVVFRPSDVLSLLATNQGSFSAACALDFYSPPAYYDTFVLRDSEGDGTIMASFPYFRSLDSRQALLEGRAARVSSCWNGMITMDTTPFYEGLRFRPLADSLASKHVEASECCLIHTDLASMSLASGGIYLNPAVRVGYTVEAYNLTHFQPGNTFVSSTQYVMGMWLNRIKRNITPRVTSQVKEVARKLEQWKAEGANSLEKREETGQMCIIPEQHILTWNGWKHT</sequence>
<protein>
    <recommendedName>
        <fullName evidence="4">Polysaccharide export protein</fullName>
    </recommendedName>
</protein>
<dbReference type="PANTHER" id="PTHR34144">
    <property type="entry name" value="CHROMOSOME 8, WHOLE GENOME SHOTGUN SEQUENCE"/>
    <property type="match status" value="1"/>
</dbReference>
<keyword evidence="1" id="KW-0472">Membrane</keyword>
<keyword evidence="1" id="KW-1133">Transmembrane helix</keyword>
<reference evidence="2" key="1">
    <citation type="submission" date="2023-01" db="EMBL/GenBank/DDBJ databases">
        <title>Exophiala dermititidis isolated from Cystic Fibrosis Patient.</title>
        <authorList>
            <person name="Kurbessoian T."/>
            <person name="Crocker A."/>
            <person name="Murante D."/>
            <person name="Hogan D.A."/>
            <person name="Stajich J.E."/>
        </authorList>
    </citation>
    <scope>NUCLEOTIDE SEQUENCE</scope>
    <source>
        <strain evidence="2">Ex8</strain>
    </source>
</reference>
<accession>A0AAN6EUE2</accession>
<evidence type="ECO:0008006" key="4">
    <source>
        <dbReference type="Google" id="ProtNLM"/>
    </source>
</evidence>
<evidence type="ECO:0000256" key="1">
    <source>
        <dbReference type="SAM" id="Phobius"/>
    </source>
</evidence>